<evidence type="ECO:0000313" key="3">
    <source>
        <dbReference type="Proteomes" id="UP001241537"/>
    </source>
</evidence>
<gene>
    <name evidence="2" type="ORF">J2S20_001250</name>
</gene>
<evidence type="ECO:0000259" key="1">
    <source>
        <dbReference type="Pfam" id="PF04073"/>
    </source>
</evidence>
<proteinExistence type="predicted"/>
<evidence type="ECO:0000313" key="2">
    <source>
        <dbReference type="EMBL" id="MDQ0152558.1"/>
    </source>
</evidence>
<dbReference type="PANTHER" id="PTHR30411:SF1">
    <property type="entry name" value="CYTOPLASMIC PROTEIN"/>
    <property type="match status" value="1"/>
</dbReference>
<reference evidence="2" key="1">
    <citation type="submission" date="2023-07" db="EMBL/GenBank/DDBJ databases">
        <title>Genomic Encyclopedia of Type Strains, Phase IV (KMG-IV): sequencing the most valuable type-strain genomes for metagenomic binning, comparative biology and taxonomic classification.</title>
        <authorList>
            <person name="Goeker M."/>
        </authorList>
    </citation>
    <scope>NUCLEOTIDE SEQUENCE</scope>
    <source>
        <strain evidence="2">DSM 19659</strain>
    </source>
</reference>
<accession>A0AAE4AK61</accession>
<dbReference type="GO" id="GO:0002161">
    <property type="term" value="F:aminoacyl-tRNA deacylase activity"/>
    <property type="evidence" value="ECO:0007669"/>
    <property type="project" value="InterPro"/>
</dbReference>
<dbReference type="Pfam" id="PF04073">
    <property type="entry name" value="tRNA_edit"/>
    <property type="match status" value="1"/>
</dbReference>
<dbReference type="PANTHER" id="PTHR30411">
    <property type="entry name" value="CYTOPLASMIC PROTEIN"/>
    <property type="match status" value="1"/>
</dbReference>
<dbReference type="InterPro" id="IPR007214">
    <property type="entry name" value="YbaK/aa-tRNA-synth-assoc-dom"/>
</dbReference>
<dbReference type="EMBL" id="JAUSTO010000006">
    <property type="protein sequence ID" value="MDQ0152558.1"/>
    <property type="molecule type" value="Genomic_DNA"/>
</dbReference>
<name>A0AAE4AK61_9FIRM</name>
<dbReference type="SUPFAM" id="SSF55826">
    <property type="entry name" value="YbaK/ProRS associated domain"/>
    <property type="match status" value="1"/>
</dbReference>
<dbReference type="InterPro" id="IPR036754">
    <property type="entry name" value="YbaK/aa-tRNA-synt-asso_dom_sf"/>
</dbReference>
<dbReference type="RefSeq" id="WP_307254269.1">
    <property type="nucleotide sequence ID" value="NZ_JAUSTO010000006.1"/>
</dbReference>
<keyword evidence="3" id="KW-1185">Reference proteome</keyword>
<dbReference type="Proteomes" id="UP001241537">
    <property type="component" value="Unassembled WGS sequence"/>
</dbReference>
<comment type="caution">
    <text evidence="2">The sequence shown here is derived from an EMBL/GenBank/DDBJ whole genome shotgun (WGS) entry which is preliminary data.</text>
</comment>
<organism evidence="2 3">
    <name type="scientific">Moryella indoligenes</name>
    <dbReference type="NCBI Taxonomy" id="371674"/>
    <lineage>
        <taxon>Bacteria</taxon>
        <taxon>Bacillati</taxon>
        <taxon>Bacillota</taxon>
        <taxon>Clostridia</taxon>
        <taxon>Lachnospirales</taxon>
        <taxon>Lachnospiraceae</taxon>
        <taxon>Moryella</taxon>
    </lineage>
</organism>
<dbReference type="Gene3D" id="3.90.960.10">
    <property type="entry name" value="YbaK/aminoacyl-tRNA synthetase-associated domain"/>
    <property type="match status" value="1"/>
</dbReference>
<sequence>MAIDKVRAYFKKLNMEDRILEFDVSSATVELAAEAIGCAPEKIVKTMSFLVADRAVLIAMAGDARISNPKFKEFFHTKAKMIPFDEVERYVGHAAGGVCPFALPDAVEVYLDISLQRFDTVYPAAGSSNSAVRLTVSELVACCNMKSWVDVCKDWE</sequence>
<protein>
    <submittedName>
        <fullName evidence="2">Prolyl-tRNA editing enzyme YbaK/EbsC (Cys-tRNA(Pro) deacylase)</fullName>
    </submittedName>
</protein>
<feature type="domain" description="YbaK/aminoacyl-tRNA synthetase-associated" evidence="1">
    <location>
        <begin position="27"/>
        <end position="140"/>
    </location>
</feature>
<dbReference type="AlphaFoldDB" id="A0AAE4AK61"/>
<dbReference type="CDD" id="cd04333">
    <property type="entry name" value="ProX_deacylase"/>
    <property type="match status" value="1"/>
</dbReference>